<dbReference type="STRING" id="131310.A0A0N4ZHF6"/>
<evidence type="ECO:0000313" key="2">
    <source>
        <dbReference type="Proteomes" id="UP000038045"/>
    </source>
</evidence>
<evidence type="ECO:0000256" key="1">
    <source>
        <dbReference type="SAM" id="SignalP"/>
    </source>
</evidence>
<keyword evidence="2" id="KW-1185">Reference proteome</keyword>
<keyword evidence="1" id="KW-0732">Signal</keyword>
<dbReference type="WBParaSite" id="PTRK_0000735400.1">
    <property type="protein sequence ID" value="PTRK_0000735400.1"/>
    <property type="gene ID" value="PTRK_0000735400"/>
</dbReference>
<accession>A0A0N4ZHF6</accession>
<evidence type="ECO:0000313" key="3">
    <source>
        <dbReference type="WBParaSite" id="PTRK_0000735400.1"/>
    </source>
</evidence>
<protein>
    <submittedName>
        <fullName evidence="3">Apple domain-containing protein</fullName>
    </submittedName>
</protein>
<feature type="signal peptide" evidence="1">
    <location>
        <begin position="1"/>
        <end position="18"/>
    </location>
</feature>
<dbReference type="AlphaFoldDB" id="A0A0N4ZHF6"/>
<proteinExistence type="predicted"/>
<dbReference type="Proteomes" id="UP000038045">
    <property type="component" value="Unplaced"/>
</dbReference>
<organism evidence="2 3">
    <name type="scientific">Parastrongyloides trichosuri</name>
    <name type="common">Possum-specific nematode worm</name>
    <dbReference type="NCBI Taxonomy" id="131310"/>
    <lineage>
        <taxon>Eukaryota</taxon>
        <taxon>Metazoa</taxon>
        <taxon>Ecdysozoa</taxon>
        <taxon>Nematoda</taxon>
        <taxon>Chromadorea</taxon>
        <taxon>Rhabditida</taxon>
        <taxon>Tylenchina</taxon>
        <taxon>Panagrolaimomorpha</taxon>
        <taxon>Strongyloidoidea</taxon>
        <taxon>Strongyloididae</taxon>
        <taxon>Parastrongyloides</taxon>
    </lineage>
</organism>
<feature type="chain" id="PRO_5005891712" evidence="1">
    <location>
        <begin position="19"/>
        <end position="160"/>
    </location>
</feature>
<sequence>MNILIISLALIFVTITNCASPPPSSHFGKTCRMCQCYIKYDNRDFALNVGPYKKVDNGYDATEDDCLKLCWDDEKCKAVTYGMVGGKQVFACELYGTGVVQQPLYVPYMNVYVKRRAGCRAPSHVFYRDLALSEGDQTIEERKSKYIKMNKKVSPFNIGK</sequence>
<name>A0A0N4ZHF6_PARTI</name>
<reference evidence="3" key="1">
    <citation type="submission" date="2017-02" db="UniProtKB">
        <authorList>
            <consortium name="WormBaseParasite"/>
        </authorList>
    </citation>
    <scope>IDENTIFICATION</scope>
</reference>